<dbReference type="Pfam" id="PF14111">
    <property type="entry name" value="DUF4283"/>
    <property type="match status" value="1"/>
</dbReference>
<keyword evidence="1" id="KW-0862">Zinc</keyword>
<feature type="domain" description="CCHC-type" evidence="3">
    <location>
        <begin position="261"/>
        <end position="276"/>
    </location>
</feature>
<keyword evidence="5" id="KW-1185">Reference proteome</keyword>
<dbReference type="AlphaFoldDB" id="A0A2P6RYU5"/>
<feature type="region of interest" description="Disordered" evidence="2">
    <location>
        <begin position="1"/>
        <end position="36"/>
    </location>
</feature>
<reference evidence="4 5" key="1">
    <citation type="journal article" date="2018" name="Nat. Genet.">
        <title>The Rosa genome provides new insights in the design of modern roses.</title>
        <authorList>
            <person name="Bendahmane M."/>
        </authorList>
    </citation>
    <scope>NUCLEOTIDE SEQUENCE [LARGE SCALE GENOMIC DNA]</scope>
    <source>
        <strain evidence="5">cv. Old Blush</strain>
    </source>
</reference>
<dbReference type="InterPro" id="IPR025558">
    <property type="entry name" value="DUF4283"/>
</dbReference>
<dbReference type="Proteomes" id="UP000238479">
    <property type="component" value="Chromosome 2"/>
</dbReference>
<feature type="region of interest" description="Disordered" evidence="2">
    <location>
        <begin position="370"/>
        <end position="437"/>
    </location>
</feature>
<dbReference type="PANTHER" id="PTHR31286:SF99">
    <property type="entry name" value="DUF4283 DOMAIN-CONTAINING PROTEIN"/>
    <property type="match status" value="1"/>
</dbReference>
<dbReference type="OMA" id="AYECATE"/>
<evidence type="ECO:0000256" key="1">
    <source>
        <dbReference type="PROSITE-ProRule" id="PRU00047"/>
    </source>
</evidence>
<dbReference type="Pfam" id="PF03372">
    <property type="entry name" value="Exo_endo_phos"/>
    <property type="match status" value="1"/>
</dbReference>
<evidence type="ECO:0000313" key="4">
    <source>
        <dbReference type="EMBL" id="PRQ51592.1"/>
    </source>
</evidence>
<dbReference type="GO" id="GO:0003824">
    <property type="term" value="F:catalytic activity"/>
    <property type="evidence" value="ECO:0007669"/>
    <property type="project" value="InterPro"/>
</dbReference>
<accession>A0A2P6RYU5</accession>
<dbReference type="PROSITE" id="PS50158">
    <property type="entry name" value="ZF_CCHC"/>
    <property type="match status" value="1"/>
</dbReference>
<feature type="compositionally biased region" description="Basic and acidic residues" evidence="2">
    <location>
        <begin position="8"/>
        <end position="26"/>
    </location>
</feature>
<keyword evidence="1" id="KW-0863">Zinc-finger</keyword>
<protein>
    <submittedName>
        <fullName evidence="4">Putative transcription factor interactor and regulator CCHC(Zn) family</fullName>
    </submittedName>
</protein>
<dbReference type="Gramene" id="PRQ51592">
    <property type="protein sequence ID" value="PRQ51592"/>
    <property type="gene ID" value="RchiOBHm_Chr2g0146151"/>
</dbReference>
<evidence type="ECO:0000256" key="2">
    <source>
        <dbReference type="SAM" id="MobiDB-lite"/>
    </source>
</evidence>
<dbReference type="InterPro" id="IPR005135">
    <property type="entry name" value="Endo/exonuclease/phosphatase"/>
</dbReference>
<dbReference type="InterPro" id="IPR001878">
    <property type="entry name" value="Znf_CCHC"/>
</dbReference>
<dbReference type="Gene3D" id="3.60.10.10">
    <property type="entry name" value="Endonuclease/exonuclease/phosphatase"/>
    <property type="match status" value="1"/>
</dbReference>
<evidence type="ECO:0000313" key="5">
    <source>
        <dbReference type="Proteomes" id="UP000238479"/>
    </source>
</evidence>
<keyword evidence="1" id="KW-0479">Metal-binding</keyword>
<dbReference type="PANTHER" id="PTHR31286">
    <property type="entry name" value="GLYCINE-RICH CELL WALL STRUCTURAL PROTEIN 1.8-LIKE"/>
    <property type="match status" value="1"/>
</dbReference>
<dbReference type="EMBL" id="PDCK01000040">
    <property type="protein sequence ID" value="PRQ51592.1"/>
    <property type="molecule type" value="Genomic_DNA"/>
</dbReference>
<name>A0A2P6RYU5_ROSCH</name>
<comment type="caution">
    <text evidence="4">The sequence shown here is derived from an EMBL/GenBank/DDBJ whole genome shotgun (WGS) entry which is preliminary data.</text>
</comment>
<evidence type="ECO:0000259" key="3">
    <source>
        <dbReference type="PROSITE" id="PS50158"/>
    </source>
</evidence>
<proteinExistence type="predicted"/>
<feature type="compositionally biased region" description="Basic and acidic residues" evidence="2">
    <location>
        <begin position="408"/>
        <end position="420"/>
    </location>
</feature>
<feature type="region of interest" description="Disordered" evidence="2">
    <location>
        <begin position="283"/>
        <end position="318"/>
    </location>
</feature>
<sequence length="1005" mass="114041">MLQRKRFRQDNDLRPEFGSMHMEDLGSGRQSSPTLTVPKSYASTLKNPSARSMQSMVEDLELTDEDCSYSPGKHGLNVSFSHKVHNKLDFHWRCAVIVKLMGKPNSVNAFEFMLGGLHRKWKLKGGWSLIDLPNDFYIVKFNLEEDMNEILCGGPWILAGQTLVVQKWRPNFDPMTEKICKMAMWVRICGLPVKLFKNYTVAKIGKILGEVIKVDQVTLAQARGKFARVCIEVDLNKPLRPFVEVENMAYRVVYEGISMICFECGCYGHVKDQCPSVQNNNQAQAIPTKNSDPNQPAKSTPEANMEDNSQPDRGNGQQDIVTMNTAIVKEDMGPWMLMTYKQQKKNNNGNGSTSRNHGGSRFNVLQELNEEEKDEKNGQETNASDVPTLPDLMKSWNNPQAKTKHSKLHAEPKGEKVDNGKKRHALAANDKNTKEKGLARVPMKDVSNFGNAGSSSKTKVQYQRKNKALSTCEPPVQCAQLTNPTIISMEQNVANSCVAAEFGHCPPEELLGGIECLMTEVVVNATNVVDQTLMFKVLCWNVRGAGGKKFRSAISNLIHYHKVDILIISEPRVPFSRVHNFFRKNGFPNAEISEAAGFSGGVWVLYDKNNIEIQYIDNNSQSVTVKVAATGSHEWILSAIYASPTNSVRSCLWHYLSTFADQCQLPWLVIGDCNELYCSADKNGGSLVGKIGGMKTWADNYGMVDVGYQGPDFTWSNNRIKERLDRGFCNDLWRLKFPDAFLQHLPKMKSDHCPLLLHSNSYVNSTNAEKPFRFQAMWMSHDQYSDFITNHWKEYSGVLQEKVSSLARDLKEWNSKTFGNIFKKKRRLLARIAGIQKCLCRNNNSYLLNLEQDLIKEYELICDQEAMYWQQKSRVKWLQEGDKNTKFFHLSTMIRRRRNKIEGLLDANGALCHNLEEMKDIAAGFFEDLFTYKMPADSRFVIPYLFLALESHELQWMNRDISSIEVKAALFNIGGLKTPGADGFPAIFYQNHWNIFADEILDLVT</sequence>
<organism evidence="4 5">
    <name type="scientific">Rosa chinensis</name>
    <name type="common">China rose</name>
    <dbReference type="NCBI Taxonomy" id="74649"/>
    <lineage>
        <taxon>Eukaryota</taxon>
        <taxon>Viridiplantae</taxon>
        <taxon>Streptophyta</taxon>
        <taxon>Embryophyta</taxon>
        <taxon>Tracheophyta</taxon>
        <taxon>Spermatophyta</taxon>
        <taxon>Magnoliopsida</taxon>
        <taxon>eudicotyledons</taxon>
        <taxon>Gunneridae</taxon>
        <taxon>Pentapetalae</taxon>
        <taxon>rosids</taxon>
        <taxon>fabids</taxon>
        <taxon>Rosales</taxon>
        <taxon>Rosaceae</taxon>
        <taxon>Rosoideae</taxon>
        <taxon>Rosoideae incertae sedis</taxon>
        <taxon>Rosa</taxon>
    </lineage>
</organism>
<dbReference type="InterPro" id="IPR036691">
    <property type="entry name" value="Endo/exonu/phosph_ase_sf"/>
</dbReference>
<dbReference type="GO" id="GO:0003676">
    <property type="term" value="F:nucleic acid binding"/>
    <property type="evidence" value="ECO:0007669"/>
    <property type="project" value="InterPro"/>
</dbReference>
<gene>
    <name evidence="4" type="ORF">RchiOBHm_Chr2g0146151</name>
</gene>
<dbReference type="STRING" id="74649.A0A2P6RYU5"/>
<dbReference type="GO" id="GO:0008270">
    <property type="term" value="F:zinc ion binding"/>
    <property type="evidence" value="ECO:0007669"/>
    <property type="project" value="UniProtKB-KW"/>
</dbReference>
<dbReference type="InterPro" id="IPR040256">
    <property type="entry name" value="At4g02000-like"/>
</dbReference>
<dbReference type="SUPFAM" id="SSF56219">
    <property type="entry name" value="DNase I-like"/>
    <property type="match status" value="1"/>
</dbReference>